<reference evidence="1 2" key="1">
    <citation type="journal article" date="2018" name="Mol. Biol. Evol.">
        <title>Broad Genomic Sampling Reveals a Smut Pathogenic Ancestry of the Fungal Clade Ustilaginomycotina.</title>
        <authorList>
            <person name="Kijpornyongpan T."/>
            <person name="Mondo S.J."/>
            <person name="Barry K."/>
            <person name="Sandor L."/>
            <person name="Lee J."/>
            <person name="Lipzen A."/>
            <person name="Pangilinan J."/>
            <person name="LaButti K."/>
            <person name="Hainaut M."/>
            <person name="Henrissat B."/>
            <person name="Grigoriev I.V."/>
            <person name="Spatafora J.W."/>
            <person name="Aime M.C."/>
        </authorList>
    </citation>
    <scope>NUCLEOTIDE SEQUENCE [LARGE SCALE GENOMIC DNA]</scope>
    <source>
        <strain evidence="1 2">MCA 4658</strain>
    </source>
</reference>
<dbReference type="EMBL" id="KZ819390">
    <property type="protein sequence ID" value="PWN41614.1"/>
    <property type="molecule type" value="Genomic_DNA"/>
</dbReference>
<dbReference type="RefSeq" id="XP_025368774.1">
    <property type="nucleotide sequence ID" value="XM_025510604.1"/>
</dbReference>
<dbReference type="GeneID" id="37032474"/>
<gene>
    <name evidence="1" type="ORF">IE81DRAFT_169018</name>
</gene>
<dbReference type="AlphaFoldDB" id="A0A316VWD6"/>
<keyword evidence="2" id="KW-1185">Reference proteome</keyword>
<organism evidence="1 2">
    <name type="scientific">Ceraceosorus guamensis</name>
    <dbReference type="NCBI Taxonomy" id="1522189"/>
    <lineage>
        <taxon>Eukaryota</taxon>
        <taxon>Fungi</taxon>
        <taxon>Dikarya</taxon>
        <taxon>Basidiomycota</taxon>
        <taxon>Ustilaginomycotina</taxon>
        <taxon>Exobasidiomycetes</taxon>
        <taxon>Ceraceosorales</taxon>
        <taxon>Ceraceosoraceae</taxon>
        <taxon>Ceraceosorus</taxon>
    </lineage>
</organism>
<proteinExistence type="predicted"/>
<evidence type="ECO:0000313" key="2">
    <source>
        <dbReference type="Proteomes" id="UP000245783"/>
    </source>
</evidence>
<dbReference type="InParanoid" id="A0A316VWD6"/>
<name>A0A316VWD6_9BASI</name>
<sequence length="121" mass="13956">MSRPMRWSKAHVGRRKEVFKKCREGRGLWMRLNALASRPGSFIHRCTATLRELRADVLCDRPELHLSFFIQSPLVLNRFRMRSQEFSRSLCFVLSTMSAQAQSVTRATKMTCLSQSAVFGC</sequence>
<evidence type="ECO:0000313" key="1">
    <source>
        <dbReference type="EMBL" id="PWN41614.1"/>
    </source>
</evidence>
<accession>A0A316VWD6</accession>
<dbReference type="Proteomes" id="UP000245783">
    <property type="component" value="Unassembled WGS sequence"/>
</dbReference>
<protein>
    <submittedName>
        <fullName evidence="1">Uncharacterized protein</fullName>
    </submittedName>
</protein>